<sequence>MKYLSKITKVLTCLLLLSAFTYFANPLEQIGLDNKNAETAILNNFIGSQKHEPVRTDIQEMGSKAYFESKGFGIPRLRNLSALVKGNNAPLAEELCQYVEEYIKSDAFKTEYAAAREKAKPTEEPARMDESAIASLKANLKELEASIAKMKAAKMPQQYITQAEEGIVQMKKTIAENSDLTPNLTKWQTMYPENPQLVIKKRAMEYLAIEKTVDYNAQLTGSGKNMKFVNPKYESESLKWKAIFRAGKDVNTVLVKYATKWSK</sequence>
<keyword evidence="1" id="KW-0175">Coiled coil</keyword>
<gene>
    <name evidence="3" type="ORF">O3P16_02110</name>
</gene>
<reference evidence="3 4" key="1">
    <citation type="submission" date="2022-12" db="EMBL/GenBank/DDBJ databases">
        <title>Chitinophagaceae gen. sp. nov., a new member of the family Chitinophagaceae, isolated from soil in a chemical factory.</title>
        <authorList>
            <person name="Ke Z."/>
        </authorList>
    </citation>
    <scope>NUCLEOTIDE SEQUENCE [LARGE SCALE GENOMIC DNA]</scope>
    <source>
        <strain evidence="3 4">LY-5</strain>
    </source>
</reference>
<dbReference type="EMBL" id="JAQGEF010000002">
    <property type="protein sequence ID" value="MDA3613588.1"/>
    <property type="molecule type" value="Genomic_DNA"/>
</dbReference>
<keyword evidence="4" id="KW-1185">Reference proteome</keyword>
<evidence type="ECO:0000313" key="4">
    <source>
        <dbReference type="Proteomes" id="UP001210231"/>
    </source>
</evidence>
<evidence type="ECO:0000256" key="1">
    <source>
        <dbReference type="SAM" id="Coils"/>
    </source>
</evidence>
<evidence type="ECO:0000256" key="2">
    <source>
        <dbReference type="SAM" id="SignalP"/>
    </source>
</evidence>
<feature type="chain" id="PRO_5045879302" evidence="2">
    <location>
        <begin position="25"/>
        <end position="263"/>
    </location>
</feature>
<feature type="coiled-coil region" evidence="1">
    <location>
        <begin position="126"/>
        <end position="153"/>
    </location>
</feature>
<accession>A0ABT4UHB6</accession>
<protein>
    <submittedName>
        <fullName evidence="3">Uncharacterized protein</fullName>
    </submittedName>
</protein>
<proteinExistence type="predicted"/>
<dbReference type="Proteomes" id="UP001210231">
    <property type="component" value="Unassembled WGS sequence"/>
</dbReference>
<feature type="signal peptide" evidence="2">
    <location>
        <begin position="1"/>
        <end position="24"/>
    </location>
</feature>
<dbReference type="RefSeq" id="WP_407029918.1">
    <property type="nucleotide sequence ID" value="NZ_JAQGEF010000002.1"/>
</dbReference>
<evidence type="ECO:0000313" key="3">
    <source>
        <dbReference type="EMBL" id="MDA3613588.1"/>
    </source>
</evidence>
<organism evidence="3 4">
    <name type="scientific">Polluticaenibacter yanchengensis</name>
    <dbReference type="NCBI Taxonomy" id="3014562"/>
    <lineage>
        <taxon>Bacteria</taxon>
        <taxon>Pseudomonadati</taxon>
        <taxon>Bacteroidota</taxon>
        <taxon>Chitinophagia</taxon>
        <taxon>Chitinophagales</taxon>
        <taxon>Chitinophagaceae</taxon>
        <taxon>Polluticaenibacter</taxon>
    </lineage>
</organism>
<keyword evidence="2" id="KW-0732">Signal</keyword>
<name>A0ABT4UHB6_9BACT</name>
<comment type="caution">
    <text evidence="3">The sequence shown here is derived from an EMBL/GenBank/DDBJ whole genome shotgun (WGS) entry which is preliminary data.</text>
</comment>